<feature type="domain" description="Ricin B lectin" evidence="1">
    <location>
        <begin position="46"/>
        <end position="133"/>
    </location>
</feature>
<dbReference type="SUPFAM" id="SSF54001">
    <property type="entry name" value="Cysteine proteinases"/>
    <property type="match status" value="1"/>
</dbReference>
<sequence>MTLSRGIYQIRNAGVPVAMDLHNGSSVNRTAIAGVQIGEGSDFSWHQLWLLEPVSRKTDTFTVRSLIAGTYMDMSDGSRDNNIPIIGWHRTGTNQEWIIKHSAGNQSYKIKNYATGTFANLHTDGSSNGFPIRGYQGSDFHVRDNNFHQCWLFKRMSLSSAEIKRIIGRNPHLVGNYKSYQIDGEYLILPRNIWGEIWNSTGLRDKNRRREIFDCNDFALVMKAAVAQWGTNKWRADGFAIFCGLMLGRSQSNPKERAYNFTISDDHSRVVFFDPQTNEFMDNIDCDAFLAYV</sequence>
<proteinExistence type="predicted"/>
<dbReference type="OMA" id="ATQGHAY"/>
<feature type="domain" description="Agglutinin C-terminal" evidence="2">
    <location>
        <begin position="186"/>
        <end position="280"/>
    </location>
</feature>
<evidence type="ECO:0000313" key="4">
    <source>
        <dbReference type="Proteomes" id="UP000217790"/>
    </source>
</evidence>
<evidence type="ECO:0000313" key="3">
    <source>
        <dbReference type="EMBL" id="PBL04449.1"/>
    </source>
</evidence>
<keyword evidence="3" id="KW-0430">Lectin</keyword>
<dbReference type="CDD" id="cd23416">
    <property type="entry name" value="beta-trefoil_Ricin_MOA-like"/>
    <property type="match status" value="1"/>
</dbReference>
<evidence type="ECO:0000259" key="2">
    <source>
        <dbReference type="Pfam" id="PF18021"/>
    </source>
</evidence>
<dbReference type="InterPro" id="IPR000772">
    <property type="entry name" value="Ricin_B_lectin"/>
</dbReference>
<reference evidence="4" key="1">
    <citation type="journal article" date="2017" name="Nat. Ecol. Evol.">
        <title>Genome expansion and lineage-specific genetic innovations in the forest pathogenic fungi Armillaria.</title>
        <authorList>
            <person name="Sipos G."/>
            <person name="Prasanna A.N."/>
            <person name="Walter M.C."/>
            <person name="O'Connor E."/>
            <person name="Balint B."/>
            <person name="Krizsan K."/>
            <person name="Kiss B."/>
            <person name="Hess J."/>
            <person name="Varga T."/>
            <person name="Slot J."/>
            <person name="Riley R."/>
            <person name="Boka B."/>
            <person name="Rigling D."/>
            <person name="Barry K."/>
            <person name="Lee J."/>
            <person name="Mihaltcheva S."/>
            <person name="LaButti K."/>
            <person name="Lipzen A."/>
            <person name="Waldron R."/>
            <person name="Moloney N.M."/>
            <person name="Sperisen C."/>
            <person name="Kredics L."/>
            <person name="Vagvoelgyi C."/>
            <person name="Patrignani A."/>
            <person name="Fitzpatrick D."/>
            <person name="Nagy I."/>
            <person name="Doyle S."/>
            <person name="Anderson J.B."/>
            <person name="Grigoriev I.V."/>
            <person name="Gueldener U."/>
            <person name="Muensterkoetter M."/>
            <person name="Nagy L.G."/>
        </authorList>
    </citation>
    <scope>NUCLEOTIDE SEQUENCE [LARGE SCALE GENOMIC DNA]</scope>
    <source>
        <strain evidence="4">Ar21-2</strain>
    </source>
</reference>
<gene>
    <name evidence="3" type="ORF">ARMGADRAFT_1005002</name>
</gene>
<dbReference type="InterPro" id="IPR035992">
    <property type="entry name" value="Ricin_B-like_lectins"/>
</dbReference>
<dbReference type="GO" id="GO:0030246">
    <property type="term" value="F:carbohydrate binding"/>
    <property type="evidence" value="ECO:0007669"/>
    <property type="project" value="UniProtKB-KW"/>
</dbReference>
<organism evidence="3 4">
    <name type="scientific">Armillaria gallica</name>
    <name type="common">Bulbous honey fungus</name>
    <name type="synonym">Armillaria bulbosa</name>
    <dbReference type="NCBI Taxonomy" id="47427"/>
    <lineage>
        <taxon>Eukaryota</taxon>
        <taxon>Fungi</taxon>
        <taxon>Dikarya</taxon>
        <taxon>Basidiomycota</taxon>
        <taxon>Agaricomycotina</taxon>
        <taxon>Agaricomycetes</taxon>
        <taxon>Agaricomycetidae</taxon>
        <taxon>Agaricales</taxon>
        <taxon>Marasmiineae</taxon>
        <taxon>Physalacriaceae</taxon>
        <taxon>Armillaria</taxon>
    </lineage>
</organism>
<evidence type="ECO:0000259" key="1">
    <source>
        <dbReference type="Pfam" id="PF14200"/>
    </source>
</evidence>
<dbReference type="Proteomes" id="UP000217790">
    <property type="component" value="Unassembled WGS sequence"/>
</dbReference>
<dbReference type="SMR" id="A0A2H3EPP4"/>
<dbReference type="Gene3D" id="3.30.460.70">
    <property type="match status" value="1"/>
</dbReference>
<dbReference type="STRING" id="47427.A0A2H3EPP4"/>
<dbReference type="Pfam" id="PF14200">
    <property type="entry name" value="RicinB_lectin_2"/>
    <property type="match status" value="1"/>
</dbReference>
<protein>
    <submittedName>
        <fullName evidence="3">Moa, A lectin from the mushroom marasmius Oreades in complex with the trisaccharide Galgalglcnac</fullName>
    </submittedName>
</protein>
<dbReference type="OrthoDB" id="3192089at2759"/>
<name>A0A2H3EPP4_ARMGA</name>
<dbReference type="InterPro" id="IPR040600">
    <property type="entry name" value="Agglutinin_C"/>
</dbReference>
<dbReference type="InterPro" id="IPR038765">
    <property type="entry name" value="Papain-like_cys_pep_sf"/>
</dbReference>
<dbReference type="AlphaFoldDB" id="A0A2H3EPP4"/>
<dbReference type="EMBL" id="KZ293644">
    <property type="protein sequence ID" value="PBL04449.1"/>
    <property type="molecule type" value="Genomic_DNA"/>
</dbReference>
<dbReference type="Pfam" id="PF18021">
    <property type="entry name" value="Agglutinin_C"/>
    <property type="match status" value="1"/>
</dbReference>
<dbReference type="SUPFAM" id="SSF50370">
    <property type="entry name" value="Ricin B-like lectins"/>
    <property type="match status" value="1"/>
</dbReference>
<dbReference type="InParanoid" id="A0A2H3EPP4"/>
<accession>A0A2H3EPP4</accession>
<keyword evidence="4" id="KW-1185">Reference proteome</keyword>
<dbReference type="Gene3D" id="2.80.10.50">
    <property type="match status" value="1"/>
</dbReference>